<dbReference type="RefSeq" id="WP_240256169.1">
    <property type="nucleotide sequence ID" value="NZ_JAKTTI010000020.1"/>
</dbReference>
<evidence type="ECO:0000313" key="1">
    <source>
        <dbReference type="EMBL" id="MCH1626250.1"/>
    </source>
</evidence>
<dbReference type="AlphaFoldDB" id="A0AAW5E016"/>
<dbReference type="Proteomes" id="UP001431131">
    <property type="component" value="Unassembled WGS sequence"/>
</dbReference>
<keyword evidence="2" id="KW-1185">Reference proteome</keyword>
<organism evidence="1 2">
    <name type="scientific">Fredinandcohnia quinoae</name>
    <dbReference type="NCBI Taxonomy" id="2918902"/>
    <lineage>
        <taxon>Bacteria</taxon>
        <taxon>Bacillati</taxon>
        <taxon>Bacillota</taxon>
        <taxon>Bacilli</taxon>
        <taxon>Bacillales</taxon>
        <taxon>Bacillaceae</taxon>
        <taxon>Fredinandcohnia</taxon>
    </lineage>
</organism>
<comment type="caution">
    <text evidence="1">The sequence shown here is derived from an EMBL/GenBank/DDBJ whole genome shotgun (WGS) entry which is preliminary data.</text>
</comment>
<sequence length="223" mass="25853">MKHLSHYVGEQIEVEISGHKQITGILIEIGTDIIVMYTKEGDFYYIPILHIQKVKIPKINETEEIINPGNTPINTHTDEISLRKIVNNAKGLFVEIFVTSKNSIHGYVTNLMNDYIVFYSPVFKTMFIPFHHLKWLIPYNPNQTPYGLDRQNFPVNPSRITLARTFEEQIKKLQGQMVVYDLGEDKDKIGQLKNIENNVIELVTAREESVFINTRHIKTLHFS</sequence>
<name>A0AAW5E016_9BACI</name>
<protein>
    <submittedName>
        <fullName evidence="1">DUF2642 domain-containing protein</fullName>
    </submittedName>
</protein>
<gene>
    <name evidence="1" type="ORF">MJG50_12995</name>
</gene>
<proteinExistence type="predicted"/>
<dbReference type="EMBL" id="JAKTTI010000020">
    <property type="protein sequence ID" value="MCH1626250.1"/>
    <property type="molecule type" value="Genomic_DNA"/>
</dbReference>
<reference evidence="1" key="1">
    <citation type="submission" date="2022-02" db="EMBL/GenBank/DDBJ databases">
        <title>Fredinandcohnia quinoae sp. nov. isolated from Chenopodium quinoa seeds.</title>
        <authorList>
            <person name="Saati-Santamaria Z."/>
            <person name="Flores-Felix J.D."/>
            <person name="Igual J.M."/>
            <person name="Velazquez E."/>
            <person name="Garcia-Fraile P."/>
            <person name="Martinez-Molina E."/>
        </authorList>
    </citation>
    <scope>NUCLEOTIDE SEQUENCE</scope>
    <source>
        <strain evidence="1">SECRCQ15</strain>
    </source>
</reference>
<evidence type="ECO:0000313" key="2">
    <source>
        <dbReference type="Proteomes" id="UP001431131"/>
    </source>
</evidence>
<accession>A0AAW5E016</accession>